<feature type="region of interest" description="Disordered" evidence="1">
    <location>
        <begin position="1"/>
        <end position="24"/>
    </location>
</feature>
<organism evidence="2 3">
    <name type="scientific">Characodon lateralis</name>
    <dbReference type="NCBI Taxonomy" id="208331"/>
    <lineage>
        <taxon>Eukaryota</taxon>
        <taxon>Metazoa</taxon>
        <taxon>Chordata</taxon>
        <taxon>Craniata</taxon>
        <taxon>Vertebrata</taxon>
        <taxon>Euteleostomi</taxon>
        <taxon>Actinopterygii</taxon>
        <taxon>Neopterygii</taxon>
        <taxon>Teleostei</taxon>
        <taxon>Neoteleostei</taxon>
        <taxon>Acanthomorphata</taxon>
        <taxon>Ovalentaria</taxon>
        <taxon>Atherinomorphae</taxon>
        <taxon>Cyprinodontiformes</taxon>
        <taxon>Goodeidae</taxon>
        <taxon>Characodon</taxon>
    </lineage>
</organism>
<name>A0ABU7EK24_9TELE</name>
<sequence>MSYRSGGEQEGRTAQGPLSNTGSVLFTCRPPLHSYVCSSMPTGSRANHAGRLPECRCPQQEDEEDGSLPSREEELDSRSGF</sequence>
<evidence type="ECO:0000313" key="3">
    <source>
        <dbReference type="Proteomes" id="UP001352852"/>
    </source>
</evidence>
<keyword evidence="3" id="KW-1185">Reference proteome</keyword>
<accession>A0ABU7EK24</accession>
<feature type="region of interest" description="Disordered" evidence="1">
    <location>
        <begin position="37"/>
        <end position="81"/>
    </location>
</feature>
<evidence type="ECO:0000256" key="1">
    <source>
        <dbReference type="SAM" id="MobiDB-lite"/>
    </source>
</evidence>
<gene>
    <name evidence="2" type="ORF">CHARACLAT_018065</name>
</gene>
<proteinExistence type="predicted"/>
<reference evidence="2 3" key="1">
    <citation type="submission" date="2021-06" db="EMBL/GenBank/DDBJ databases">
        <authorList>
            <person name="Palmer J.M."/>
        </authorList>
    </citation>
    <scope>NUCLEOTIDE SEQUENCE [LARGE SCALE GENOMIC DNA]</scope>
    <source>
        <strain evidence="2 3">CL_MEX2019</strain>
        <tissue evidence="2">Muscle</tissue>
    </source>
</reference>
<comment type="caution">
    <text evidence="2">The sequence shown here is derived from an EMBL/GenBank/DDBJ whole genome shotgun (WGS) entry which is preliminary data.</text>
</comment>
<dbReference type="Proteomes" id="UP001352852">
    <property type="component" value="Unassembled WGS sequence"/>
</dbReference>
<evidence type="ECO:0000313" key="2">
    <source>
        <dbReference type="EMBL" id="MED6287598.1"/>
    </source>
</evidence>
<protein>
    <submittedName>
        <fullName evidence="2">Uncharacterized protein</fullName>
    </submittedName>
</protein>
<dbReference type="EMBL" id="JAHUTJ010058937">
    <property type="protein sequence ID" value="MED6287598.1"/>
    <property type="molecule type" value="Genomic_DNA"/>
</dbReference>